<organism evidence="3 4">
    <name type="scientific">Paenibacillus cremeus</name>
    <dbReference type="NCBI Taxonomy" id="2163881"/>
    <lineage>
        <taxon>Bacteria</taxon>
        <taxon>Bacillati</taxon>
        <taxon>Bacillota</taxon>
        <taxon>Bacilli</taxon>
        <taxon>Bacillales</taxon>
        <taxon>Paenibacillaceae</taxon>
        <taxon>Paenibacillus</taxon>
    </lineage>
</organism>
<evidence type="ECO:0000313" key="3">
    <source>
        <dbReference type="EMBL" id="TVY06715.1"/>
    </source>
</evidence>
<protein>
    <recommendedName>
        <fullName evidence="2">Glucose-methanol-choline oxidoreductase C-terminal domain-containing protein</fullName>
    </recommendedName>
</protein>
<feature type="domain" description="Glucose-methanol-choline oxidoreductase C-terminal" evidence="2">
    <location>
        <begin position="15"/>
        <end position="151"/>
    </location>
</feature>
<evidence type="ECO:0000259" key="2">
    <source>
        <dbReference type="Pfam" id="PF05199"/>
    </source>
</evidence>
<accession>A0A559K3J6</accession>
<dbReference type="AlphaFoldDB" id="A0A559K3J6"/>
<dbReference type="GO" id="GO:0050660">
    <property type="term" value="F:flavin adenine dinucleotide binding"/>
    <property type="evidence" value="ECO:0007669"/>
    <property type="project" value="InterPro"/>
</dbReference>
<gene>
    <name evidence="3" type="ORF">FPZ49_27530</name>
</gene>
<evidence type="ECO:0000256" key="1">
    <source>
        <dbReference type="ARBA" id="ARBA00010790"/>
    </source>
</evidence>
<reference evidence="3 4" key="1">
    <citation type="submission" date="2019-07" db="EMBL/GenBank/DDBJ databases">
        <authorList>
            <person name="Kim J."/>
        </authorList>
    </citation>
    <scope>NUCLEOTIDE SEQUENCE [LARGE SCALE GENOMIC DNA]</scope>
    <source>
        <strain evidence="3 4">JC52</strain>
    </source>
</reference>
<name>A0A559K3J6_9BACL</name>
<dbReference type="EMBL" id="VNJI01000049">
    <property type="protein sequence ID" value="TVY06715.1"/>
    <property type="molecule type" value="Genomic_DNA"/>
</dbReference>
<dbReference type="PANTHER" id="PTHR11552">
    <property type="entry name" value="GLUCOSE-METHANOL-CHOLINE GMC OXIDOREDUCTASE"/>
    <property type="match status" value="1"/>
</dbReference>
<dbReference type="GO" id="GO:0016614">
    <property type="term" value="F:oxidoreductase activity, acting on CH-OH group of donors"/>
    <property type="evidence" value="ECO:0007669"/>
    <property type="project" value="InterPro"/>
</dbReference>
<dbReference type="InterPro" id="IPR036188">
    <property type="entry name" value="FAD/NAD-bd_sf"/>
</dbReference>
<comment type="caution">
    <text evidence="3">The sequence shown here is derived from an EMBL/GenBank/DDBJ whole genome shotgun (WGS) entry which is preliminary data.</text>
</comment>
<proteinExistence type="inferred from homology"/>
<dbReference type="Proteomes" id="UP000317036">
    <property type="component" value="Unassembled WGS sequence"/>
</dbReference>
<dbReference type="OrthoDB" id="9785276at2"/>
<sequence length="167" mass="18346">MDSIICEEFRKPIKPKSRGSIKFQNNDPLKIVLANEGFLQDPDDLESVKNIFKVYIKGIAEQLAAIDPKYQLVTPSVSQIDDDEQLEEYIKQNFGHNHHQQSSLRMAPLNKGGVVDSKGRVHGVKNLIVADASIIPFTVDGNTGAPAFMIGLTIANQIIESSIGSSK</sequence>
<dbReference type="Gene3D" id="3.30.560.10">
    <property type="entry name" value="Glucose Oxidase, domain 3"/>
    <property type="match status" value="1"/>
</dbReference>
<dbReference type="SUPFAM" id="SSF51905">
    <property type="entry name" value="FAD/NAD(P)-binding domain"/>
    <property type="match status" value="1"/>
</dbReference>
<dbReference type="RefSeq" id="WP_144853202.1">
    <property type="nucleotide sequence ID" value="NZ_VNJI01000049.1"/>
</dbReference>
<dbReference type="InterPro" id="IPR007867">
    <property type="entry name" value="GMC_OxRtase_C"/>
</dbReference>
<dbReference type="Gene3D" id="3.50.50.60">
    <property type="entry name" value="FAD/NAD(P)-binding domain"/>
    <property type="match status" value="1"/>
</dbReference>
<keyword evidence="4" id="KW-1185">Reference proteome</keyword>
<evidence type="ECO:0000313" key="4">
    <source>
        <dbReference type="Proteomes" id="UP000317036"/>
    </source>
</evidence>
<dbReference type="Pfam" id="PF05199">
    <property type="entry name" value="GMC_oxred_C"/>
    <property type="match status" value="1"/>
</dbReference>
<dbReference type="PANTHER" id="PTHR11552:SF147">
    <property type="entry name" value="CHOLINE DEHYDROGENASE, MITOCHONDRIAL"/>
    <property type="match status" value="1"/>
</dbReference>
<dbReference type="SUPFAM" id="SSF54373">
    <property type="entry name" value="FAD-linked reductases, C-terminal domain"/>
    <property type="match status" value="1"/>
</dbReference>
<dbReference type="InterPro" id="IPR012132">
    <property type="entry name" value="GMC_OxRdtase"/>
</dbReference>
<comment type="similarity">
    <text evidence="1">Belongs to the GMC oxidoreductase family.</text>
</comment>